<evidence type="ECO:0000256" key="2">
    <source>
        <dbReference type="ARBA" id="ARBA00022485"/>
    </source>
</evidence>
<evidence type="ECO:0000256" key="8">
    <source>
        <dbReference type="SAM" id="SignalP"/>
    </source>
</evidence>
<evidence type="ECO:0000256" key="7">
    <source>
        <dbReference type="RuleBase" id="RU000620"/>
    </source>
</evidence>
<dbReference type="Proteomes" id="UP000285190">
    <property type="component" value="Unassembled WGS sequence"/>
</dbReference>
<dbReference type="EMBL" id="QYUN01000002">
    <property type="protein sequence ID" value="RJG04692.1"/>
    <property type="molecule type" value="Genomic_DNA"/>
</dbReference>
<feature type="domain" description="High potential iron-sulfur proteins family profile" evidence="9">
    <location>
        <begin position="27"/>
        <end position="106"/>
    </location>
</feature>
<comment type="function">
    <text evidence="7">Specific class of high-redox-potential 4Fe-4S ferredoxins. Functions in anaerobic electron transport in most purple and in some other photosynthetic bacteria and in at least one genus (Paracoccus) of halophilic, denitrifying bacteria.</text>
</comment>
<evidence type="ECO:0000256" key="1">
    <source>
        <dbReference type="ARBA" id="ARBA00022448"/>
    </source>
</evidence>
<feature type="chain" id="PRO_5019382135" description="High-potential iron-sulfur protein" evidence="8">
    <location>
        <begin position="20"/>
        <end position="106"/>
    </location>
</feature>
<proteinExistence type="inferred from homology"/>
<feature type="signal peptide" evidence="8">
    <location>
        <begin position="1"/>
        <end position="19"/>
    </location>
</feature>
<evidence type="ECO:0000256" key="3">
    <source>
        <dbReference type="ARBA" id="ARBA00022723"/>
    </source>
</evidence>
<evidence type="ECO:0000313" key="11">
    <source>
        <dbReference type="Proteomes" id="UP000285190"/>
    </source>
</evidence>
<evidence type="ECO:0000256" key="6">
    <source>
        <dbReference type="ARBA" id="ARBA00023014"/>
    </source>
</evidence>
<keyword evidence="11" id="KW-1185">Reference proteome</keyword>
<keyword evidence="5 7" id="KW-0408">Iron</keyword>
<keyword evidence="2 7" id="KW-0004">4Fe-4S</keyword>
<gene>
    <name evidence="10" type="ORF">D3870_00450</name>
</gene>
<keyword evidence="3 7" id="KW-0479">Metal-binding</keyword>
<keyword evidence="4 7" id="KW-0249">Electron transport</keyword>
<dbReference type="RefSeq" id="WP_119735753.1">
    <property type="nucleotide sequence ID" value="NZ_QYUN01000002.1"/>
</dbReference>
<comment type="similarity">
    <text evidence="7">Belongs to the high-potential iron-sulfur protein (HiPIP) family.</text>
</comment>
<evidence type="ECO:0000259" key="9">
    <source>
        <dbReference type="PROSITE" id="PS51373"/>
    </source>
</evidence>
<evidence type="ECO:0000256" key="4">
    <source>
        <dbReference type="ARBA" id="ARBA00022982"/>
    </source>
</evidence>
<organism evidence="10 11">
    <name type="scientific">Noviherbaspirillum cavernae</name>
    <dbReference type="NCBI Taxonomy" id="2320862"/>
    <lineage>
        <taxon>Bacteria</taxon>
        <taxon>Pseudomonadati</taxon>
        <taxon>Pseudomonadota</taxon>
        <taxon>Betaproteobacteria</taxon>
        <taxon>Burkholderiales</taxon>
        <taxon>Oxalobacteraceae</taxon>
        <taxon>Noviherbaspirillum</taxon>
    </lineage>
</organism>
<dbReference type="PROSITE" id="PS51373">
    <property type="entry name" value="HIPIP"/>
    <property type="match status" value="1"/>
</dbReference>
<evidence type="ECO:0000313" key="10">
    <source>
        <dbReference type="EMBL" id="RJG04692.1"/>
    </source>
</evidence>
<dbReference type="AlphaFoldDB" id="A0A418WWW0"/>
<dbReference type="InterPro" id="IPR036369">
    <property type="entry name" value="HIPIP_sf"/>
</dbReference>
<keyword evidence="1 7" id="KW-0813">Transport</keyword>
<name>A0A418WWW0_9BURK</name>
<accession>A0A418WWW0</accession>
<dbReference type="GO" id="GO:0051539">
    <property type="term" value="F:4 iron, 4 sulfur cluster binding"/>
    <property type="evidence" value="ECO:0007669"/>
    <property type="project" value="UniProtKB-KW"/>
</dbReference>
<comment type="caution">
    <text evidence="10">The sequence shown here is derived from an EMBL/GenBank/DDBJ whole genome shotgun (WGS) entry which is preliminary data.</text>
</comment>
<comment type="subunit">
    <text evidence="7">Homodimer.</text>
</comment>
<protein>
    <recommendedName>
        <fullName evidence="7">High-potential iron-sulfur protein</fullName>
        <shortName evidence="7">HiPIP</shortName>
    </recommendedName>
</protein>
<dbReference type="Pfam" id="PF01355">
    <property type="entry name" value="HIPIP"/>
    <property type="match status" value="1"/>
</dbReference>
<sequence length="106" mass="11254">MHKRRVILLTISAVTAASAAGIPLHAFGALQKIDPKDAQAVSLAYTDETTTVDKKKFPKHDNTQTCSNCQFYQTAQEAGTIAPCTIFGGKGVAAKGWCSAWVKKAG</sequence>
<dbReference type="GO" id="GO:0019646">
    <property type="term" value="P:aerobic electron transport chain"/>
    <property type="evidence" value="ECO:0007669"/>
    <property type="project" value="InterPro"/>
</dbReference>
<reference evidence="10 11" key="1">
    <citation type="submission" date="2018-09" db="EMBL/GenBank/DDBJ databases">
        <authorList>
            <person name="Zhu H."/>
        </authorList>
    </citation>
    <scope>NUCLEOTIDE SEQUENCE [LARGE SCALE GENOMIC DNA]</scope>
    <source>
        <strain evidence="10 11">K2R10-39</strain>
    </source>
</reference>
<keyword evidence="8" id="KW-0732">Signal</keyword>
<dbReference type="GO" id="GO:0046872">
    <property type="term" value="F:metal ion binding"/>
    <property type="evidence" value="ECO:0007669"/>
    <property type="project" value="UniProtKB-KW"/>
</dbReference>
<keyword evidence="6 7" id="KW-0411">Iron-sulfur</keyword>
<dbReference type="InterPro" id="IPR000170">
    <property type="entry name" value="High_potential_FeS_prot"/>
</dbReference>
<dbReference type="SUPFAM" id="SSF57652">
    <property type="entry name" value="HIPIP (high potential iron protein)"/>
    <property type="match status" value="1"/>
</dbReference>
<dbReference type="GO" id="GO:0009055">
    <property type="term" value="F:electron transfer activity"/>
    <property type="evidence" value="ECO:0007669"/>
    <property type="project" value="InterPro"/>
</dbReference>
<dbReference type="Gene3D" id="4.10.490.10">
    <property type="entry name" value="High potential iron-sulphur protein"/>
    <property type="match status" value="1"/>
</dbReference>
<evidence type="ECO:0000256" key="5">
    <source>
        <dbReference type="ARBA" id="ARBA00023004"/>
    </source>
</evidence>
<dbReference type="OrthoDB" id="5298540at2"/>